<keyword evidence="7" id="KW-0560">Oxidoreductase</keyword>
<evidence type="ECO:0000256" key="6">
    <source>
        <dbReference type="ARBA" id="ARBA00022857"/>
    </source>
</evidence>
<name>A0A2S7X6D9_9GAMM</name>
<dbReference type="RefSeq" id="WP_061003473.1">
    <property type="nucleotide sequence ID" value="NZ_BSOU01000002.1"/>
</dbReference>
<keyword evidence="8" id="KW-0503">Monooxygenase</keyword>
<dbReference type="GO" id="GO:0004497">
    <property type="term" value="F:monooxygenase activity"/>
    <property type="evidence" value="ECO:0007669"/>
    <property type="project" value="UniProtKB-KW"/>
</dbReference>
<proteinExistence type="inferred from homology"/>
<comment type="pathway">
    <text evidence="2">Siderophore biosynthesis.</text>
</comment>
<comment type="caution">
    <text evidence="8">The sequence shown here is derived from an EMBL/GenBank/DDBJ whole genome shotgun (WGS) entry which is preliminary data.</text>
</comment>
<keyword evidence="5" id="KW-0274">FAD</keyword>
<keyword evidence="4" id="KW-0285">Flavoprotein</keyword>
<dbReference type="InterPro" id="IPR025700">
    <property type="entry name" value="Lys/Orn_oxygenase"/>
</dbReference>
<comment type="similarity">
    <text evidence="3">Belongs to the lysine N(6)-hydroxylase/L-ornithine N(5)-oxygenase family.</text>
</comment>
<comment type="cofactor">
    <cofactor evidence="1">
        <name>FAD</name>
        <dbReference type="ChEBI" id="CHEBI:57692"/>
    </cofactor>
</comment>
<dbReference type="EMBL" id="MSCP01000002">
    <property type="protein sequence ID" value="PQJ86914.1"/>
    <property type="molecule type" value="Genomic_DNA"/>
</dbReference>
<dbReference type="AlphaFoldDB" id="A0A2S7X6D9"/>
<evidence type="ECO:0000256" key="3">
    <source>
        <dbReference type="ARBA" id="ARBA00007588"/>
    </source>
</evidence>
<gene>
    <name evidence="8" type="ORF">BTO23_12325</name>
</gene>
<organism evidence="8 9">
    <name type="scientific">Aliivibrio sifiae</name>
    <dbReference type="NCBI Taxonomy" id="566293"/>
    <lineage>
        <taxon>Bacteria</taxon>
        <taxon>Pseudomonadati</taxon>
        <taxon>Pseudomonadota</taxon>
        <taxon>Gammaproteobacteria</taxon>
        <taxon>Vibrionales</taxon>
        <taxon>Vibrionaceae</taxon>
        <taxon>Aliivibrio</taxon>
    </lineage>
</organism>
<evidence type="ECO:0000256" key="7">
    <source>
        <dbReference type="ARBA" id="ARBA00023002"/>
    </source>
</evidence>
<dbReference type="SUPFAM" id="SSF51905">
    <property type="entry name" value="FAD/NAD(P)-binding domain"/>
    <property type="match status" value="2"/>
</dbReference>
<evidence type="ECO:0000256" key="1">
    <source>
        <dbReference type="ARBA" id="ARBA00001974"/>
    </source>
</evidence>
<evidence type="ECO:0000256" key="2">
    <source>
        <dbReference type="ARBA" id="ARBA00004924"/>
    </source>
</evidence>
<dbReference type="Proteomes" id="UP000239273">
    <property type="component" value="Unassembled WGS sequence"/>
</dbReference>
<dbReference type="Pfam" id="PF13434">
    <property type="entry name" value="Lys_Orn_oxgnase"/>
    <property type="match status" value="1"/>
</dbReference>
<evidence type="ECO:0000256" key="4">
    <source>
        <dbReference type="ARBA" id="ARBA00022630"/>
    </source>
</evidence>
<accession>A0A2S7X6D9</accession>
<evidence type="ECO:0000256" key="5">
    <source>
        <dbReference type="ARBA" id="ARBA00022827"/>
    </source>
</evidence>
<dbReference type="Gene3D" id="3.50.50.60">
    <property type="entry name" value="FAD/NAD(P)-binding domain"/>
    <property type="match status" value="1"/>
</dbReference>
<dbReference type="PANTHER" id="PTHR42802">
    <property type="entry name" value="MONOOXYGENASE"/>
    <property type="match status" value="1"/>
</dbReference>
<dbReference type="InterPro" id="IPR036188">
    <property type="entry name" value="FAD/NAD-bd_sf"/>
</dbReference>
<reference evidence="8 9" key="1">
    <citation type="submission" date="2016-12" db="EMBL/GenBank/DDBJ databases">
        <title>Diversity of luminous bacteria.</title>
        <authorList>
            <person name="Yoshizawa S."/>
            <person name="Kogure K."/>
        </authorList>
    </citation>
    <scope>NUCLEOTIDE SEQUENCE [LARGE SCALE GENOMIC DNA]</scope>
    <source>
        <strain evidence="8 9">NBRC 105001</strain>
    </source>
</reference>
<sequence length="437" mass="49308">MENNNMTIRLDLAGIGVGPFNLSVASLLEPKKQIKATFFESRDSFAWHPGLLLDNTNMQTMFLKDLVSAVCPESSYSFLSYLVKNKKFYRFLSAELSCISRHEFSDYLSWVAQQLSNVQFSTEVEQVEFNGDSFEIQTNNGIYEAQNLCIGTGKVPFIPECAIPHIGPSVFHAAEMGLRDRDFTGKRVMIVGGGQSGADIFLNVLREKWGKAASLDWVSRRSNFQPLDEASFTNEFFTPDYVNAFVQLNPEVKHSEVTAQKLTSDGITQLALLDIYRELYHRFDVMKEDKWVRLLPHRTMDKLEQAASGFSLEVQNALSQKSEIHQADIVILATGFKSPYPACLNSILPLLDLDNEGRYQLTPDFELKWKGSKKNKIFAVNAGMHSHGIAEPQLSLMAWRSASIINRLSEKEIYDITSDKGMIDWISESVVDELVNA</sequence>
<dbReference type="PANTHER" id="PTHR42802:SF1">
    <property type="entry name" value="L-ORNITHINE N(5)-MONOOXYGENASE"/>
    <property type="match status" value="1"/>
</dbReference>
<keyword evidence="6" id="KW-0521">NADP</keyword>
<evidence type="ECO:0000313" key="9">
    <source>
        <dbReference type="Proteomes" id="UP000239273"/>
    </source>
</evidence>
<evidence type="ECO:0000313" key="8">
    <source>
        <dbReference type="EMBL" id="PQJ86914.1"/>
    </source>
</evidence>
<protein>
    <submittedName>
        <fullName evidence="8">Lysine 6-monooxygenase</fullName>
    </submittedName>
</protein>